<dbReference type="GO" id="GO:0005634">
    <property type="term" value="C:nucleus"/>
    <property type="evidence" value="ECO:0007669"/>
    <property type="project" value="TreeGrafter"/>
</dbReference>
<dbReference type="EMBL" id="CATQJL010000326">
    <property type="protein sequence ID" value="CAJ0610356.1"/>
    <property type="molecule type" value="Genomic_DNA"/>
</dbReference>
<dbReference type="Pfam" id="PF12330">
    <property type="entry name" value="Haspin_kinase"/>
    <property type="match status" value="1"/>
</dbReference>
<reference evidence="1" key="1">
    <citation type="submission" date="2023-07" db="EMBL/GenBank/DDBJ databases">
        <authorList>
            <consortium name="CYATHOMIX"/>
        </authorList>
    </citation>
    <scope>NUCLEOTIDE SEQUENCE</scope>
    <source>
        <strain evidence="1">N/A</strain>
    </source>
</reference>
<evidence type="ECO:0000313" key="2">
    <source>
        <dbReference type="Proteomes" id="UP001176961"/>
    </source>
</evidence>
<protein>
    <recommendedName>
        <fullName evidence="3">Protein kinase domain-containing protein</fullName>
    </recommendedName>
</protein>
<dbReference type="GO" id="GO:0005737">
    <property type="term" value="C:cytoplasm"/>
    <property type="evidence" value="ECO:0007669"/>
    <property type="project" value="TreeGrafter"/>
</dbReference>
<gene>
    <name evidence="1" type="ORF">CYNAS_LOCUS22339</name>
</gene>
<evidence type="ECO:0008006" key="3">
    <source>
        <dbReference type="Google" id="ProtNLM"/>
    </source>
</evidence>
<proteinExistence type="predicted"/>
<dbReference type="Proteomes" id="UP001176961">
    <property type="component" value="Unassembled WGS sequence"/>
</dbReference>
<dbReference type="GO" id="GO:0072354">
    <property type="term" value="F:histone H3T3 kinase activity"/>
    <property type="evidence" value="ECO:0007669"/>
    <property type="project" value="TreeGrafter"/>
</dbReference>
<dbReference type="AlphaFoldDB" id="A0AA36MF67"/>
<evidence type="ECO:0000313" key="1">
    <source>
        <dbReference type="EMBL" id="CAJ0610356.1"/>
    </source>
</evidence>
<sequence>MAMGGIDLEHYQMKNEDQVLSFTAVAISLLVAEGRLEFEHRDLHIGNVLVIEEDADLEYKVRDETMILRSYGVKVNIIDFTLSRMRKGCFVHSWLKIS</sequence>
<dbReference type="GO" id="GO:0035556">
    <property type="term" value="P:intracellular signal transduction"/>
    <property type="evidence" value="ECO:0007669"/>
    <property type="project" value="TreeGrafter"/>
</dbReference>
<comment type="caution">
    <text evidence="1">The sequence shown here is derived from an EMBL/GenBank/DDBJ whole genome shotgun (WGS) entry which is preliminary data.</text>
</comment>
<dbReference type="PANTHER" id="PTHR24419">
    <property type="entry name" value="INTERLEUKIN-1 RECEPTOR-ASSOCIATED KINASE"/>
    <property type="match status" value="1"/>
</dbReference>
<dbReference type="Gene3D" id="1.10.510.10">
    <property type="entry name" value="Transferase(Phosphotransferase) domain 1"/>
    <property type="match status" value="1"/>
</dbReference>
<dbReference type="SUPFAM" id="SSF56112">
    <property type="entry name" value="Protein kinase-like (PK-like)"/>
    <property type="match status" value="1"/>
</dbReference>
<name>A0AA36MF67_CYLNA</name>
<accession>A0AA36MF67</accession>
<keyword evidence="2" id="KW-1185">Reference proteome</keyword>
<dbReference type="PANTHER" id="PTHR24419:SF18">
    <property type="entry name" value="SERINE_THREONINE-PROTEIN KINASE HASPIN"/>
    <property type="match status" value="1"/>
</dbReference>
<dbReference type="GO" id="GO:0000278">
    <property type="term" value="P:mitotic cell cycle"/>
    <property type="evidence" value="ECO:0007669"/>
    <property type="project" value="TreeGrafter"/>
</dbReference>
<organism evidence="1 2">
    <name type="scientific">Cylicocyclus nassatus</name>
    <name type="common">Nematode worm</name>
    <dbReference type="NCBI Taxonomy" id="53992"/>
    <lineage>
        <taxon>Eukaryota</taxon>
        <taxon>Metazoa</taxon>
        <taxon>Ecdysozoa</taxon>
        <taxon>Nematoda</taxon>
        <taxon>Chromadorea</taxon>
        <taxon>Rhabditida</taxon>
        <taxon>Rhabditina</taxon>
        <taxon>Rhabditomorpha</taxon>
        <taxon>Strongyloidea</taxon>
        <taxon>Strongylidae</taxon>
        <taxon>Cylicocyclus</taxon>
    </lineage>
</organism>
<dbReference type="InterPro" id="IPR011009">
    <property type="entry name" value="Kinase-like_dom_sf"/>
</dbReference>